<proteinExistence type="predicted"/>
<dbReference type="AlphaFoldDB" id="A0A6A4IIQ7"/>
<accession>A0A6A4IIQ7</accession>
<evidence type="ECO:0000313" key="1">
    <source>
        <dbReference type="EMBL" id="KAE9410466.1"/>
    </source>
</evidence>
<evidence type="ECO:0000313" key="2">
    <source>
        <dbReference type="Proteomes" id="UP000799118"/>
    </source>
</evidence>
<organism evidence="1 2">
    <name type="scientific">Gymnopus androsaceus JB14</name>
    <dbReference type="NCBI Taxonomy" id="1447944"/>
    <lineage>
        <taxon>Eukaryota</taxon>
        <taxon>Fungi</taxon>
        <taxon>Dikarya</taxon>
        <taxon>Basidiomycota</taxon>
        <taxon>Agaricomycotina</taxon>
        <taxon>Agaricomycetes</taxon>
        <taxon>Agaricomycetidae</taxon>
        <taxon>Agaricales</taxon>
        <taxon>Marasmiineae</taxon>
        <taxon>Omphalotaceae</taxon>
        <taxon>Gymnopus</taxon>
    </lineage>
</organism>
<keyword evidence="2" id="KW-1185">Reference proteome</keyword>
<reference evidence="1" key="1">
    <citation type="journal article" date="2019" name="Environ. Microbiol.">
        <title>Fungal ecological strategies reflected in gene transcription - a case study of two litter decomposers.</title>
        <authorList>
            <person name="Barbi F."/>
            <person name="Kohler A."/>
            <person name="Barry K."/>
            <person name="Baskaran P."/>
            <person name="Daum C."/>
            <person name="Fauchery L."/>
            <person name="Ihrmark K."/>
            <person name="Kuo A."/>
            <person name="LaButti K."/>
            <person name="Lipzen A."/>
            <person name="Morin E."/>
            <person name="Grigoriev I.V."/>
            <person name="Henrissat B."/>
            <person name="Lindahl B."/>
            <person name="Martin F."/>
        </authorList>
    </citation>
    <scope>NUCLEOTIDE SEQUENCE</scope>
    <source>
        <strain evidence="1">JB14</strain>
    </source>
</reference>
<gene>
    <name evidence="1" type="ORF">BT96DRAFT_377374</name>
</gene>
<dbReference type="EMBL" id="ML769385">
    <property type="protein sequence ID" value="KAE9410466.1"/>
    <property type="molecule type" value="Genomic_DNA"/>
</dbReference>
<name>A0A6A4IIQ7_9AGAR</name>
<dbReference type="Proteomes" id="UP000799118">
    <property type="component" value="Unassembled WGS sequence"/>
</dbReference>
<sequence>MTFPDPDDASFFQRIYELNEQRGNRTRHRSTSRGYLVGKKRQRRAIVDGEDDRYTRTPNEQRHERVRAKERCRAYCEELLLERLRCGSVLPRSVQEDLGWVEEEIDMIFNIEEDNEREESNADAERGPADGRNPVPRVFCVLLVFIGLSWLFRLN</sequence>
<protein>
    <submittedName>
        <fullName evidence="1">Uncharacterized protein</fullName>
    </submittedName>
</protein>